<dbReference type="EMBL" id="BTRK01000005">
    <property type="protein sequence ID" value="GMR51546.1"/>
    <property type="molecule type" value="Genomic_DNA"/>
</dbReference>
<protein>
    <recommendedName>
        <fullName evidence="8">C-type lectin</fullName>
    </recommendedName>
</protein>
<organism evidence="6 7">
    <name type="scientific">Pristionchus mayeri</name>
    <dbReference type="NCBI Taxonomy" id="1317129"/>
    <lineage>
        <taxon>Eukaryota</taxon>
        <taxon>Metazoa</taxon>
        <taxon>Ecdysozoa</taxon>
        <taxon>Nematoda</taxon>
        <taxon>Chromadorea</taxon>
        <taxon>Rhabditida</taxon>
        <taxon>Rhabditina</taxon>
        <taxon>Diplogasteromorpha</taxon>
        <taxon>Diplogasteroidea</taxon>
        <taxon>Neodiplogasteridae</taxon>
        <taxon>Pristionchus</taxon>
    </lineage>
</organism>
<sequence length="192" mass="21030">SVYCTTQLEQPVQADDGCDGFADDEEDGVCYQVGGTARDWKDAQMTCKKAGADLASIHNKQENDFVRRLATSRGVVDGLVLGATAQQDGTFGWIDGSKMDYENYFPGFPKKNMGICIAMDVSETAGQWLNIDCAFKFPVACVRQQRLSVEPRCSGDDYDEGQLIVSPGFPYSASTPCDYYLTAEPGKKVELE</sequence>
<dbReference type="CDD" id="cd00037">
    <property type="entry name" value="CLECT"/>
    <property type="match status" value="1"/>
</dbReference>
<dbReference type="PROSITE" id="PS50041">
    <property type="entry name" value="C_TYPE_LECTIN_2"/>
    <property type="match status" value="1"/>
</dbReference>
<accession>A0AAN5CV28</accession>
<keyword evidence="1" id="KW-1015">Disulfide bond</keyword>
<dbReference type="InterPro" id="IPR000859">
    <property type="entry name" value="CUB_dom"/>
</dbReference>
<name>A0AAN5CV28_9BILA</name>
<dbReference type="SUPFAM" id="SSF49854">
    <property type="entry name" value="Spermadhesin, CUB domain"/>
    <property type="match status" value="1"/>
</dbReference>
<proteinExistence type="predicted"/>
<dbReference type="SMART" id="SM00034">
    <property type="entry name" value="CLECT"/>
    <property type="match status" value="1"/>
</dbReference>
<dbReference type="Gene3D" id="3.10.100.10">
    <property type="entry name" value="Mannose-Binding Protein A, subunit A"/>
    <property type="match status" value="1"/>
</dbReference>
<dbReference type="EMBL" id="BTRK01000005">
    <property type="protein sequence ID" value="GMR51544.1"/>
    <property type="molecule type" value="Genomic_DNA"/>
</dbReference>
<feature type="non-terminal residue" evidence="6">
    <location>
        <position position="192"/>
    </location>
</feature>
<dbReference type="PROSITE" id="PS01180">
    <property type="entry name" value="CUB"/>
    <property type="match status" value="1"/>
</dbReference>
<dbReference type="Pfam" id="PF00059">
    <property type="entry name" value="Lectin_C"/>
    <property type="match status" value="1"/>
</dbReference>
<evidence type="ECO:0008006" key="8">
    <source>
        <dbReference type="Google" id="ProtNLM"/>
    </source>
</evidence>
<evidence type="ECO:0000256" key="1">
    <source>
        <dbReference type="ARBA" id="ARBA00023157"/>
    </source>
</evidence>
<dbReference type="InterPro" id="IPR016187">
    <property type="entry name" value="CTDL_fold"/>
</dbReference>
<comment type="caution">
    <text evidence="6">The sequence shown here is derived from an EMBL/GenBank/DDBJ whole genome shotgun (WGS) entry which is preliminary data.</text>
</comment>
<dbReference type="Proteomes" id="UP001328107">
    <property type="component" value="Unassembled WGS sequence"/>
</dbReference>
<dbReference type="InterPro" id="IPR050976">
    <property type="entry name" value="Snaclec"/>
</dbReference>
<dbReference type="InterPro" id="IPR001304">
    <property type="entry name" value="C-type_lectin-like"/>
</dbReference>
<evidence type="ECO:0000313" key="7">
    <source>
        <dbReference type="Proteomes" id="UP001328107"/>
    </source>
</evidence>
<evidence type="ECO:0000313" key="6">
    <source>
        <dbReference type="EMBL" id="GMR51546.1"/>
    </source>
</evidence>
<dbReference type="AlphaFoldDB" id="A0AAN5CV28"/>
<keyword evidence="7" id="KW-1185">Reference proteome</keyword>
<dbReference type="InterPro" id="IPR018378">
    <property type="entry name" value="C-type_lectin_CS"/>
</dbReference>
<dbReference type="PANTHER" id="PTHR22991:SF40">
    <property type="entry name" value="PROTEIN CBG13490"/>
    <property type="match status" value="1"/>
</dbReference>
<evidence type="ECO:0000259" key="3">
    <source>
        <dbReference type="PROSITE" id="PS01180"/>
    </source>
</evidence>
<dbReference type="InterPro" id="IPR035914">
    <property type="entry name" value="Sperma_CUB_dom_sf"/>
</dbReference>
<comment type="caution">
    <text evidence="2">Lacks conserved residue(s) required for the propagation of feature annotation.</text>
</comment>
<dbReference type="InterPro" id="IPR016186">
    <property type="entry name" value="C-type_lectin-like/link_sf"/>
</dbReference>
<evidence type="ECO:0000259" key="4">
    <source>
        <dbReference type="PROSITE" id="PS50041"/>
    </source>
</evidence>
<dbReference type="SUPFAM" id="SSF56436">
    <property type="entry name" value="C-type lectin-like"/>
    <property type="match status" value="1"/>
</dbReference>
<reference evidence="7" key="1">
    <citation type="submission" date="2022-10" db="EMBL/GenBank/DDBJ databases">
        <title>Genome assembly of Pristionchus species.</title>
        <authorList>
            <person name="Yoshida K."/>
            <person name="Sommer R.J."/>
        </authorList>
    </citation>
    <scope>NUCLEOTIDE SEQUENCE [LARGE SCALE GENOMIC DNA]</scope>
    <source>
        <strain evidence="5 7">RS5460</strain>
    </source>
</reference>
<evidence type="ECO:0000313" key="5">
    <source>
        <dbReference type="EMBL" id="GMR51544.1"/>
    </source>
</evidence>
<dbReference type="PANTHER" id="PTHR22991">
    <property type="entry name" value="PROTEIN CBG13490"/>
    <property type="match status" value="1"/>
</dbReference>
<feature type="non-terminal residue" evidence="6">
    <location>
        <position position="1"/>
    </location>
</feature>
<reference evidence="6" key="2">
    <citation type="submission" date="2023-06" db="EMBL/GenBank/DDBJ databases">
        <title>Genome assembly of Pristionchus species.</title>
        <authorList>
            <person name="Yoshida K."/>
            <person name="Sommer R.J."/>
        </authorList>
    </citation>
    <scope>NUCLEOTIDE SEQUENCE</scope>
    <source>
        <strain evidence="6">RS5460</strain>
    </source>
</reference>
<feature type="domain" description="CUB" evidence="3">
    <location>
        <begin position="153"/>
        <end position="192"/>
    </location>
</feature>
<gene>
    <name evidence="5" type="ORF">PMAYCL1PPCAC_21739</name>
    <name evidence="6" type="ORF">PMAYCL1PPCAC_21741</name>
</gene>
<dbReference type="PROSITE" id="PS00615">
    <property type="entry name" value="C_TYPE_LECTIN_1"/>
    <property type="match status" value="1"/>
</dbReference>
<evidence type="ECO:0000256" key="2">
    <source>
        <dbReference type="PROSITE-ProRule" id="PRU00059"/>
    </source>
</evidence>
<feature type="domain" description="C-type lectin" evidence="4">
    <location>
        <begin position="26"/>
        <end position="142"/>
    </location>
</feature>